<evidence type="ECO:0000313" key="2">
    <source>
        <dbReference type="EMBL" id="BCA84524.1"/>
    </source>
</evidence>
<dbReference type="AlphaFoldDB" id="A0A679IL42"/>
<reference evidence="2 3" key="1">
    <citation type="submission" date="2020-02" db="EMBL/GenBank/DDBJ databases">
        <title>Characterization of vanA genotype vancomycin-resistant Enterococcus saigonensis VE80.</title>
        <authorList>
            <person name="Harada T."/>
            <person name="Motooka D."/>
            <person name="Nakamura S."/>
            <person name="Yamamoto Y."/>
            <person name="Kawahara R."/>
            <person name="Kawatsu K."/>
        </authorList>
    </citation>
    <scope>NUCLEOTIDE SEQUENCE [LARGE SCALE GENOMIC DNA]</scope>
    <source>
        <strain evidence="2 3">VE80</strain>
    </source>
</reference>
<sequence length="313" mass="36082">MLLTLRQQESGKTVEERTSARLQKQKMTPAKLKKDYPFLKATDSLALANAQRNLEKAFQNYYRGRASYPKLKSKKSAWQSYTTNNQGHTIYLAEDGLKLPKLKSKVLVHQHRSVAGKIRSATISAKNRQEFYVSLLCEEDIPALPKTGSEIEIAYDPTGLVVTNKPIVGIPTFCQTQVLEKLKKAQRRLSCRAKSAQRRNAKLEQAKNYQKQKSQVQQLYIHKLKQKEDFTEQLSIALLRQFDCIIITKPPELRENKESKAAKTVKKSKHTTVFPSFEDNFTLSDWNRLLLKLKYKAEWYEKELVFICPTNGK</sequence>
<protein>
    <submittedName>
        <fullName evidence="2">Transposase</fullName>
    </submittedName>
</protein>
<evidence type="ECO:0000313" key="3">
    <source>
        <dbReference type="Proteomes" id="UP000502998"/>
    </source>
</evidence>
<name>A0A679IL42_9ENTE</name>
<keyword evidence="3" id="KW-1185">Reference proteome</keyword>
<dbReference type="EMBL" id="AP022822">
    <property type="protein sequence ID" value="BCA84524.1"/>
    <property type="molecule type" value="Genomic_DNA"/>
</dbReference>
<proteinExistence type="predicted"/>
<dbReference type="Proteomes" id="UP000502998">
    <property type="component" value="Chromosome"/>
</dbReference>
<gene>
    <name evidence="2" type="ORF">EsVE80_00470</name>
</gene>
<accession>A0A679IL42</accession>
<organism evidence="2 3">
    <name type="scientific">Enterococcus saigonensis</name>
    <dbReference type="NCBI Taxonomy" id="1805431"/>
    <lineage>
        <taxon>Bacteria</taxon>
        <taxon>Bacillati</taxon>
        <taxon>Bacillota</taxon>
        <taxon>Bacilli</taxon>
        <taxon>Lactobacillales</taxon>
        <taxon>Enterococcaceae</taxon>
        <taxon>Enterococcus</taxon>
    </lineage>
</organism>
<evidence type="ECO:0000256" key="1">
    <source>
        <dbReference type="SAM" id="Coils"/>
    </source>
</evidence>
<keyword evidence="1" id="KW-0175">Coiled coil</keyword>
<dbReference type="KEGG" id="esg:EsVE80_00470"/>
<feature type="coiled-coil region" evidence="1">
    <location>
        <begin position="179"/>
        <end position="213"/>
    </location>
</feature>